<dbReference type="RefSeq" id="WP_061143520.1">
    <property type="nucleotide sequence ID" value="NZ_LNNH01000038.1"/>
</dbReference>
<dbReference type="InterPro" id="IPR003439">
    <property type="entry name" value="ABC_transporter-like_ATP-bd"/>
</dbReference>
<dbReference type="PROSITE" id="PS00211">
    <property type="entry name" value="ABC_TRANSPORTER_1"/>
    <property type="match status" value="1"/>
</dbReference>
<keyword evidence="7" id="KW-1185">Reference proteome</keyword>
<dbReference type="PANTHER" id="PTHR43335:SF4">
    <property type="entry name" value="ABC TRANSPORTER, ATP-BINDING PROTEIN"/>
    <property type="match status" value="1"/>
</dbReference>
<evidence type="ECO:0000313" key="7">
    <source>
        <dbReference type="Proteomes" id="UP000064189"/>
    </source>
</evidence>
<accession>A0A109MV07</accession>
<dbReference type="EMBL" id="LNNH01000038">
    <property type="protein sequence ID" value="KWW15943.1"/>
    <property type="molecule type" value="Genomic_DNA"/>
</dbReference>
<comment type="similarity">
    <text evidence="1">Belongs to the ABC transporter superfamily.</text>
</comment>
<reference evidence="6 7" key="1">
    <citation type="submission" date="2015-11" db="EMBL/GenBank/DDBJ databases">
        <title>Genome Sequence of Bacillus simplex strain VanAntwerpen2.</title>
        <authorList>
            <person name="Couger M.B."/>
        </authorList>
    </citation>
    <scope>NUCLEOTIDE SEQUENCE [LARGE SCALE GENOMIC DNA]</scope>
    <source>
        <strain evidence="6 7">VanAntwerpen02</strain>
    </source>
</reference>
<dbReference type="SUPFAM" id="SSF52540">
    <property type="entry name" value="P-loop containing nucleoside triphosphate hydrolases"/>
    <property type="match status" value="1"/>
</dbReference>
<keyword evidence="3" id="KW-0547">Nucleotide-binding</keyword>
<proteinExistence type="inferred from homology"/>
<dbReference type="InterPro" id="IPR003593">
    <property type="entry name" value="AAA+_ATPase"/>
</dbReference>
<evidence type="ECO:0000259" key="5">
    <source>
        <dbReference type="PROSITE" id="PS50893"/>
    </source>
</evidence>
<dbReference type="Pfam" id="PF00005">
    <property type="entry name" value="ABC_tran"/>
    <property type="match status" value="1"/>
</dbReference>
<evidence type="ECO:0000256" key="1">
    <source>
        <dbReference type="ARBA" id="ARBA00005417"/>
    </source>
</evidence>
<evidence type="ECO:0000256" key="2">
    <source>
        <dbReference type="ARBA" id="ARBA00022448"/>
    </source>
</evidence>
<dbReference type="Proteomes" id="UP000064189">
    <property type="component" value="Unassembled WGS sequence"/>
</dbReference>
<dbReference type="AlphaFoldDB" id="A0A109MV07"/>
<sequence>MIKVQNINKSIKHHTILTNISLSINSGICVGFVGPNGSGKTMLLKAICGFTAINDGEIWVEGKRILFSKKYIDNAGIIIEQPPFINYLTGMENLSILANIQKKITKEDIVQTLKKVGLAQAKDKKVKEYSLGMKQRLRIAQAIMENPNILVLDEPFNGLDKKSVIEIQELLLDYKKNGVTILLTSHDDRQINYLCDIVYELNGGELVE</sequence>
<dbReference type="GO" id="GO:0016887">
    <property type="term" value="F:ATP hydrolysis activity"/>
    <property type="evidence" value="ECO:0007669"/>
    <property type="project" value="InterPro"/>
</dbReference>
<comment type="caution">
    <text evidence="6">The sequence shown here is derived from an EMBL/GenBank/DDBJ whole genome shotgun (WGS) entry which is preliminary data.</text>
</comment>
<keyword evidence="4 6" id="KW-0067">ATP-binding</keyword>
<keyword evidence="2" id="KW-0813">Transport</keyword>
<dbReference type="Gene3D" id="3.40.50.300">
    <property type="entry name" value="P-loop containing nucleotide triphosphate hydrolases"/>
    <property type="match status" value="1"/>
</dbReference>
<organism evidence="6 7">
    <name type="scientific">Peribacillus simplex</name>
    <dbReference type="NCBI Taxonomy" id="1478"/>
    <lineage>
        <taxon>Bacteria</taxon>
        <taxon>Bacillati</taxon>
        <taxon>Bacillota</taxon>
        <taxon>Bacilli</taxon>
        <taxon>Bacillales</taxon>
        <taxon>Bacillaceae</taxon>
        <taxon>Peribacillus</taxon>
    </lineage>
</organism>
<dbReference type="PROSITE" id="PS50893">
    <property type="entry name" value="ABC_TRANSPORTER_2"/>
    <property type="match status" value="1"/>
</dbReference>
<evidence type="ECO:0000313" key="6">
    <source>
        <dbReference type="EMBL" id="KWW15943.1"/>
    </source>
</evidence>
<evidence type="ECO:0000256" key="4">
    <source>
        <dbReference type="ARBA" id="ARBA00022840"/>
    </source>
</evidence>
<dbReference type="GO" id="GO:0005524">
    <property type="term" value="F:ATP binding"/>
    <property type="evidence" value="ECO:0007669"/>
    <property type="project" value="UniProtKB-KW"/>
</dbReference>
<dbReference type="PANTHER" id="PTHR43335">
    <property type="entry name" value="ABC TRANSPORTER, ATP-BINDING PROTEIN"/>
    <property type="match status" value="1"/>
</dbReference>
<feature type="domain" description="ABC transporter" evidence="5">
    <location>
        <begin position="2"/>
        <end position="208"/>
    </location>
</feature>
<name>A0A109MV07_9BACI</name>
<dbReference type="InterPro" id="IPR017871">
    <property type="entry name" value="ABC_transporter-like_CS"/>
</dbReference>
<dbReference type="InterPro" id="IPR027417">
    <property type="entry name" value="P-loop_NTPase"/>
</dbReference>
<protein>
    <submittedName>
        <fullName evidence="6">Multidrug ABC transporter ATP-binding protein</fullName>
    </submittedName>
</protein>
<gene>
    <name evidence="6" type="ORF">AS888_07835</name>
</gene>
<evidence type="ECO:0000256" key="3">
    <source>
        <dbReference type="ARBA" id="ARBA00022741"/>
    </source>
</evidence>
<dbReference type="SMART" id="SM00382">
    <property type="entry name" value="AAA"/>
    <property type="match status" value="1"/>
</dbReference>